<dbReference type="PANTHER" id="PTHR43343">
    <property type="entry name" value="PEPTIDASE S12"/>
    <property type="match status" value="1"/>
</dbReference>
<name>A0ABR9QMB2_9BACI</name>
<evidence type="ECO:0000256" key="4">
    <source>
        <dbReference type="SAM" id="Phobius"/>
    </source>
</evidence>
<evidence type="ECO:0000256" key="3">
    <source>
        <dbReference type="ARBA" id="ARBA00022825"/>
    </source>
</evidence>
<keyword evidence="6" id="KW-1185">Reference proteome</keyword>
<keyword evidence="2" id="KW-0378">Hydrolase</keyword>
<dbReference type="Proteomes" id="UP001516662">
    <property type="component" value="Unassembled WGS sequence"/>
</dbReference>
<evidence type="ECO:0000313" key="5">
    <source>
        <dbReference type="EMBL" id="MBE4909650.1"/>
    </source>
</evidence>
<dbReference type="RefSeq" id="WP_193538498.1">
    <property type="nucleotide sequence ID" value="NZ_JADCLJ010000022.1"/>
</dbReference>
<keyword evidence="4" id="KW-1133">Transmembrane helix</keyword>
<dbReference type="InterPro" id="IPR051201">
    <property type="entry name" value="Chloro_Bact_Ser_Proteases"/>
</dbReference>
<keyword evidence="3" id="KW-0720">Serine protease</keyword>
<dbReference type="SUPFAM" id="SSF50494">
    <property type="entry name" value="Trypsin-like serine proteases"/>
    <property type="match status" value="1"/>
</dbReference>
<evidence type="ECO:0000256" key="1">
    <source>
        <dbReference type="ARBA" id="ARBA00022670"/>
    </source>
</evidence>
<dbReference type="Pfam" id="PF13365">
    <property type="entry name" value="Trypsin_2"/>
    <property type="match status" value="1"/>
</dbReference>
<feature type="transmembrane region" description="Helical" evidence="4">
    <location>
        <begin position="6"/>
        <end position="26"/>
    </location>
</feature>
<accession>A0ABR9QMB2</accession>
<evidence type="ECO:0000313" key="6">
    <source>
        <dbReference type="Proteomes" id="UP001516662"/>
    </source>
</evidence>
<dbReference type="EMBL" id="JADCLJ010000022">
    <property type="protein sequence ID" value="MBE4909650.1"/>
    <property type="molecule type" value="Genomic_DNA"/>
</dbReference>
<keyword evidence="4" id="KW-0812">Transmembrane</keyword>
<dbReference type="PRINTS" id="PR00834">
    <property type="entry name" value="PROTEASES2C"/>
</dbReference>
<dbReference type="InterPro" id="IPR001940">
    <property type="entry name" value="Peptidase_S1C"/>
</dbReference>
<gene>
    <name evidence="5" type="ORF">IMZ08_16475</name>
</gene>
<reference evidence="5 6" key="1">
    <citation type="submission" date="2020-10" db="EMBL/GenBank/DDBJ databases">
        <title>Bacillus sp. HD4P25, an endophyte from a halophyte.</title>
        <authorList>
            <person name="Sun J.-Q."/>
        </authorList>
    </citation>
    <scope>NUCLEOTIDE SEQUENCE [LARGE SCALE GENOMIC DNA]</scope>
    <source>
        <strain evidence="5 6">YIM 93174</strain>
    </source>
</reference>
<evidence type="ECO:0000256" key="2">
    <source>
        <dbReference type="ARBA" id="ARBA00022801"/>
    </source>
</evidence>
<keyword evidence="4" id="KW-0472">Membrane</keyword>
<dbReference type="PANTHER" id="PTHR43343:SF3">
    <property type="entry name" value="PROTEASE DO-LIKE 8, CHLOROPLASTIC"/>
    <property type="match status" value="1"/>
</dbReference>
<sequence>MKGKWIVSIVTSVIIWGAGIFAFLTIQDSIPQKLTASSQLIVNEGSKKKEDSGKRELKEIIYDSQKLVVKVELDDGSIGSGFLYNNKGDVITNAHVAANATNVRITTADSKGYEGTVIGISGETDIALIRVPGLAGIEPLPIAKERKAEIGDEVLALGTPLGFQNTVTTGIISGVNRDLDIEPFHYEDVYQISAPIARGNSGGPLIDRKTGEVIGINSAGIIEGVIGFSIPISSIIAMIEEWSESPMVELPSIDLGIEGMAIEEISDEDIAGYVVTYFYESINYGDYLTAYAALGSNWQTETSYEDFRTGYINTLAVQIDELTATQTGKNMTVTVLITADERVNGEIVQQSYRVDYEVGYENDQLKILSGQGEKLADDEQED</sequence>
<organism evidence="5 6">
    <name type="scientific">Litchfieldia luteola</name>
    <dbReference type="NCBI Taxonomy" id="682179"/>
    <lineage>
        <taxon>Bacteria</taxon>
        <taxon>Bacillati</taxon>
        <taxon>Bacillota</taxon>
        <taxon>Bacilli</taxon>
        <taxon>Bacillales</taxon>
        <taxon>Bacillaceae</taxon>
        <taxon>Litchfieldia</taxon>
    </lineage>
</organism>
<protein>
    <submittedName>
        <fullName evidence="5">Trypsin-like peptidase domain-containing protein</fullName>
    </submittedName>
</protein>
<dbReference type="InterPro" id="IPR009003">
    <property type="entry name" value="Peptidase_S1_PA"/>
</dbReference>
<keyword evidence="1" id="KW-0645">Protease</keyword>
<proteinExistence type="predicted"/>
<dbReference type="Gene3D" id="2.40.10.120">
    <property type="match status" value="1"/>
</dbReference>
<comment type="caution">
    <text evidence="5">The sequence shown here is derived from an EMBL/GenBank/DDBJ whole genome shotgun (WGS) entry which is preliminary data.</text>
</comment>